<name>A0A4Y5FHR5_9CAUD</name>
<dbReference type="Pfam" id="PF26461">
    <property type="entry name" value="Phi812_tail_tube"/>
    <property type="match status" value="1"/>
</dbReference>
<organism evidence="1 2">
    <name type="scientific">Lactobacillus phage 3-521</name>
    <dbReference type="NCBI Taxonomy" id="2510943"/>
    <lineage>
        <taxon>Viruses</taxon>
        <taxon>Duplodnaviria</taxon>
        <taxon>Heunggongvirae</taxon>
        <taxon>Uroviricota</taxon>
        <taxon>Caudoviricetes</taxon>
        <taxon>Herelleviridae</taxon>
        <taxon>Watanabevirus</taxon>
        <taxon>Watanabevirus wv3521</taxon>
    </lineage>
</organism>
<protein>
    <submittedName>
        <fullName evidence="1">Uncharacterized protein</fullName>
    </submittedName>
</protein>
<sequence length="109" mass="11966">MSVIQGNTIFVINHMGVIFGVAHSLDVTREYGQQGIYNISDERDLEKGYTKVNSHVTATLHDLSLDFGEISDIHAIRVENVSGSKTDYLVVGKKIKGDDITFPVSQGTL</sequence>
<gene>
    <name evidence="1" type="ORF">UCC3521_0026</name>
</gene>
<evidence type="ECO:0000313" key="2">
    <source>
        <dbReference type="Proteomes" id="UP000309991"/>
    </source>
</evidence>
<dbReference type="Proteomes" id="UP000309991">
    <property type="component" value="Segment"/>
</dbReference>
<reference evidence="1 2" key="1">
    <citation type="submission" date="2019-02" db="EMBL/GenBank/DDBJ databases">
        <title>Isolation of virulent Lactobacillus brevis phages.</title>
        <authorList>
            <person name="Feyereisen M."/>
            <person name="Mahony J."/>
            <person name="O'Sullivan T."/>
            <person name="van Sinderen D."/>
        </authorList>
    </citation>
    <scope>NUCLEOTIDE SEQUENCE [LARGE SCALE GENOMIC DNA]</scope>
</reference>
<evidence type="ECO:0000313" key="1">
    <source>
        <dbReference type="EMBL" id="QBJ03564.1"/>
    </source>
</evidence>
<accession>A0A4Y5FHR5</accession>
<proteinExistence type="predicted"/>
<keyword evidence="2" id="KW-1185">Reference proteome</keyword>
<dbReference type="InterPro" id="IPR058640">
    <property type="entry name" value="Phi812_tail_tube"/>
</dbReference>
<dbReference type="EMBL" id="MK504444">
    <property type="protein sequence ID" value="QBJ03564.1"/>
    <property type="molecule type" value="Genomic_DNA"/>
</dbReference>